<evidence type="ECO:0000313" key="3">
    <source>
        <dbReference type="Proteomes" id="UP001321479"/>
    </source>
</evidence>
<dbReference type="GeneID" id="80558744"/>
<evidence type="ECO:0000259" key="1">
    <source>
        <dbReference type="PROSITE" id="PS50181"/>
    </source>
</evidence>
<dbReference type="InterPro" id="IPR001810">
    <property type="entry name" value="F-box_dom"/>
</dbReference>
<proteinExistence type="predicted"/>
<dbReference type="InterPro" id="IPR032675">
    <property type="entry name" value="LRR_dom_sf"/>
</dbReference>
<reference evidence="2 3" key="1">
    <citation type="submission" date="2021-02" db="EMBL/GenBank/DDBJ databases">
        <title>Cotonvirus japonicus, which uses Golgi apparatus of host cells for its virion factory, phylogenetically links tailed tupanvirus and icosahedral mimivirus.</title>
        <authorList>
            <person name="Takahashi H."/>
            <person name="Fukaya S."/>
            <person name="Song C."/>
            <person name="Murata K."/>
            <person name="Takemura M."/>
        </authorList>
    </citation>
    <scope>NUCLEOTIDE SEQUENCE [LARGE SCALE GENOMIC DNA]</scope>
</reference>
<name>A0ABM7NTS0_9VIRU</name>
<dbReference type="SMART" id="SM00367">
    <property type="entry name" value="LRR_CC"/>
    <property type="match status" value="2"/>
</dbReference>
<dbReference type="RefSeq" id="YP_010842147.1">
    <property type="nucleotide sequence ID" value="NC_079139.1"/>
</dbReference>
<dbReference type="SUPFAM" id="SSF52047">
    <property type="entry name" value="RNI-like"/>
    <property type="match status" value="1"/>
</dbReference>
<dbReference type="PROSITE" id="PS50181">
    <property type="entry name" value="FBOX"/>
    <property type="match status" value="1"/>
</dbReference>
<dbReference type="InterPro" id="IPR057207">
    <property type="entry name" value="FBXL15_LRR"/>
</dbReference>
<dbReference type="InterPro" id="IPR006553">
    <property type="entry name" value="Leu-rich_rpt_Cys-con_subtyp"/>
</dbReference>
<dbReference type="Gene3D" id="3.80.10.10">
    <property type="entry name" value="Ribonuclease Inhibitor"/>
    <property type="match status" value="2"/>
</dbReference>
<dbReference type="EMBL" id="AP024483">
    <property type="protein sequence ID" value="BCS83539.1"/>
    <property type="molecule type" value="Genomic_DNA"/>
</dbReference>
<organism evidence="2 3">
    <name type="scientific">Cotonvirus japonicus</name>
    <dbReference type="NCBI Taxonomy" id="2811091"/>
    <lineage>
        <taxon>Viruses</taxon>
        <taxon>Varidnaviria</taxon>
        <taxon>Bamfordvirae</taxon>
        <taxon>Nucleocytoviricota</taxon>
        <taxon>Megaviricetes</taxon>
        <taxon>Imitervirales</taxon>
        <taxon>Mimiviridae</taxon>
        <taxon>Megamimivirinae</taxon>
        <taxon>Cotonvirus</taxon>
        <taxon>Cotonvirus japonicum</taxon>
    </lineage>
</organism>
<dbReference type="Proteomes" id="UP001321479">
    <property type="component" value="Segment"/>
</dbReference>
<dbReference type="Pfam" id="PF25372">
    <property type="entry name" value="DUF7885"/>
    <property type="match status" value="1"/>
</dbReference>
<protein>
    <submittedName>
        <fullName evidence="2">F-box/LRR-repeat protein</fullName>
    </submittedName>
</protein>
<feature type="domain" description="F-box" evidence="1">
    <location>
        <begin position="1"/>
        <end position="55"/>
    </location>
</feature>
<keyword evidence="3" id="KW-1185">Reference proteome</keyword>
<accession>A0ABM7NTS0</accession>
<dbReference type="PANTHER" id="PTHR13318">
    <property type="entry name" value="PARTNER OF PAIRED, ISOFORM B-RELATED"/>
    <property type="match status" value="1"/>
</dbReference>
<evidence type="ECO:0000313" key="2">
    <source>
        <dbReference type="EMBL" id="BCS83539.1"/>
    </source>
</evidence>
<sequence length="662" mass="77888">MRIIDFPVEIVHEIFKYVSLCDIINLRSINHHYKNFTESMLSLIPVVCNNRISNLSTFVNVKKIDLQKCRQITDKSLSYLSNAEIINLSGCYKITDKGLRYLKNVREINLSSCHQITNKGLQYLRKIEFIDVTNCPNITVLGFTCFFNKPVVVHNQMNSNGLTIINELDIIVSKEENDHKFLKPKHTTLLINQNKFGDKKYDQKKFNLYEEKIEIDDLETNHHVSEQIKYEYINDISIQYANAKTIKKVNNIRCQLFDKIYNIPYQIRDNIFMKNYEDLLPNDLLFTKIEAVDRLSSDKYVKLFIKNLHEHKLDILIGGSMALYCVYRESNFIPGDMDIYIKNISSRKIMKIEDIIYKSFPILNLVVVRGPITITWYVQLVDESIKVIQLNVFNITSWAEIFVTYHTDLTCIGYEILTDKFVYLESRWDNILQKNKIHYFSNVLSLDITWSIVRACQKYKKRGFHCVSINDNCDDLNKFDRLISDLINTIYNIPSGHSSSPPTSIDGIPKNCLASILYNKYNGVENVVFTESAQFALDNFYPDIMFLSVYKINKINKFMRNNRNKINTNKINTDKKEFHELSLSQQKKILKKVKQFLSVKHFEKNRGIIFVKCPICELFTTFELYKNCNSYRSLIRELICDHLHYSKDDDFNYQWYPEIITD</sequence>